<dbReference type="Proteomes" id="UP000537204">
    <property type="component" value="Unassembled WGS sequence"/>
</dbReference>
<feature type="transmembrane region" description="Helical" evidence="1">
    <location>
        <begin position="12"/>
        <end position="31"/>
    </location>
</feature>
<sequence length="139" mass="15512">MEQRKVNTAQTIGRLLLGLILIIAGAGHLSWARTEFLAQVPAWIPLNGDLVVVLSGIVEISFGLALLLWSSQRVKIGWIVALFFVLVFPGNISQYVNHINAFGLNSDLLRGIRLVFQPVLVIWALWSTGAWSAWRKEQH</sequence>
<evidence type="ECO:0000313" key="3">
    <source>
        <dbReference type="Proteomes" id="UP000537204"/>
    </source>
</evidence>
<keyword evidence="1" id="KW-0472">Membrane</keyword>
<organism evidence="2 3">
    <name type="scientific">Pedobacter cryoconitis</name>
    <dbReference type="NCBI Taxonomy" id="188932"/>
    <lineage>
        <taxon>Bacteria</taxon>
        <taxon>Pseudomonadati</taxon>
        <taxon>Bacteroidota</taxon>
        <taxon>Sphingobacteriia</taxon>
        <taxon>Sphingobacteriales</taxon>
        <taxon>Sphingobacteriaceae</taxon>
        <taxon>Pedobacter</taxon>
    </lineage>
</organism>
<comment type="caution">
    <text evidence="2">The sequence shown here is derived from an EMBL/GenBank/DDBJ whole genome shotgun (WGS) entry which is preliminary data.</text>
</comment>
<keyword evidence="1" id="KW-0812">Transmembrane</keyword>
<feature type="transmembrane region" description="Helical" evidence="1">
    <location>
        <begin position="115"/>
        <end position="134"/>
    </location>
</feature>
<evidence type="ECO:0000313" key="2">
    <source>
        <dbReference type="EMBL" id="MBB5635138.1"/>
    </source>
</evidence>
<accession>A0A7W9DXN7</accession>
<dbReference type="RefSeq" id="WP_183879521.1">
    <property type="nucleotide sequence ID" value="NZ_JACHCD010000002.1"/>
</dbReference>
<feature type="transmembrane region" description="Helical" evidence="1">
    <location>
        <begin position="51"/>
        <end position="69"/>
    </location>
</feature>
<name>A0A7W9DXN7_9SPHI</name>
<gene>
    <name evidence="2" type="ORF">HDE68_001023</name>
</gene>
<dbReference type="EMBL" id="JACHCE010000001">
    <property type="protein sequence ID" value="MBB5635138.1"/>
    <property type="molecule type" value="Genomic_DNA"/>
</dbReference>
<proteinExistence type="predicted"/>
<dbReference type="AlphaFoldDB" id="A0A7W9DXN7"/>
<feature type="transmembrane region" description="Helical" evidence="1">
    <location>
        <begin position="76"/>
        <end position="95"/>
    </location>
</feature>
<dbReference type="PANTHER" id="PTHR36974">
    <property type="entry name" value="MEMBRANE PROTEIN-RELATED"/>
    <property type="match status" value="1"/>
</dbReference>
<protein>
    <submittedName>
        <fullName evidence="2">Putative membrane protein</fullName>
    </submittedName>
</protein>
<keyword evidence="1" id="KW-1133">Transmembrane helix</keyword>
<evidence type="ECO:0000256" key="1">
    <source>
        <dbReference type="SAM" id="Phobius"/>
    </source>
</evidence>
<dbReference type="PANTHER" id="PTHR36974:SF1">
    <property type="entry name" value="DOXX FAMILY MEMBRANE PROTEIN"/>
    <property type="match status" value="1"/>
</dbReference>
<reference evidence="2 3" key="1">
    <citation type="submission" date="2020-08" db="EMBL/GenBank/DDBJ databases">
        <title>Genomic Encyclopedia of Type Strains, Phase IV (KMG-V): Genome sequencing to study the core and pangenomes of soil and plant-associated prokaryotes.</title>
        <authorList>
            <person name="Whitman W."/>
        </authorList>
    </citation>
    <scope>NUCLEOTIDE SEQUENCE [LARGE SCALE GENOMIC DNA]</scope>
    <source>
        <strain evidence="2 3">S3M1</strain>
    </source>
</reference>